<evidence type="ECO:0000256" key="1">
    <source>
        <dbReference type="ARBA" id="ARBA00022614"/>
    </source>
</evidence>
<dbReference type="Pfam" id="PF23952">
    <property type="entry name" value="LRR_EndoS"/>
    <property type="match status" value="1"/>
</dbReference>
<dbReference type="SUPFAM" id="SSF52200">
    <property type="entry name" value="Toll/Interleukin receptor TIR domain"/>
    <property type="match status" value="1"/>
</dbReference>
<dbReference type="InterPro" id="IPR042197">
    <property type="entry name" value="Apaf_helical"/>
</dbReference>
<dbReference type="InterPro" id="IPR035897">
    <property type="entry name" value="Toll_tir_struct_dom_sf"/>
</dbReference>
<evidence type="ECO:0000256" key="3">
    <source>
        <dbReference type="ARBA" id="ARBA00022821"/>
    </source>
</evidence>
<dbReference type="PRINTS" id="PR00364">
    <property type="entry name" value="DISEASERSIST"/>
</dbReference>
<dbReference type="Gene3D" id="3.40.50.300">
    <property type="entry name" value="P-loop containing nucleotide triphosphate hydrolases"/>
    <property type="match status" value="1"/>
</dbReference>
<keyword evidence="2" id="KW-0677">Repeat</keyword>
<dbReference type="Gene3D" id="3.80.10.10">
    <property type="entry name" value="Ribonuclease Inhibitor"/>
    <property type="match status" value="2"/>
</dbReference>
<dbReference type="GO" id="GO:0007165">
    <property type="term" value="P:signal transduction"/>
    <property type="evidence" value="ECO:0007669"/>
    <property type="project" value="InterPro"/>
</dbReference>
<accession>A0A5N5HHM8</accession>
<dbReference type="Pfam" id="PF01582">
    <property type="entry name" value="TIR"/>
    <property type="match status" value="1"/>
</dbReference>
<dbReference type="InterPro" id="IPR032675">
    <property type="entry name" value="LRR_dom_sf"/>
</dbReference>
<dbReference type="SMART" id="SM00255">
    <property type="entry name" value="TIR"/>
    <property type="match status" value="1"/>
</dbReference>
<dbReference type="InterPro" id="IPR058192">
    <property type="entry name" value="WHD_ROQ1-like"/>
</dbReference>
<dbReference type="Pfam" id="PF00931">
    <property type="entry name" value="NB-ARC"/>
    <property type="match status" value="1"/>
</dbReference>
<protein>
    <submittedName>
        <fullName evidence="6">TMV resistance protein N-like</fullName>
    </submittedName>
</protein>
<evidence type="ECO:0000256" key="2">
    <source>
        <dbReference type="ARBA" id="ARBA00022737"/>
    </source>
</evidence>
<comment type="caution">
    <text evidence="6">The sequence shown here is derived from an EMBL/GenBank/DDBJ whole genome shotgun (WGS) entry which is preliminary data.</text>
</comment>
<dbReference type="PANTHER" id="PTHR11017">
    <property type="entry name" value="LEUCINE-RICH REPEAT-CONTAINING PROTEIN"/>
    <property type="match status" value="1"/>
</dbReference>
<keyword evidence="1" id="KW-0433">Leucine-rich repeat</keyword>
<dbReference type="InterPro" id="IPR002182">
    <property type="entry name" value="NB-ARC"/>
</dbReference>
<evidence type="ECO:0000256" key="4">
    <source>
        <dbReference type="ARBA" id="ARBA00023027"/>
    </source>
</evidence>
<dbReference type="InterPro" id="IPR027417">
    <property type="entry name" value="P-loop_NTPase"/>
</dbReference>
<dbReference type="FunFam" id="3.40.50.10140:FF:000007">
    <property type="entry name" value="Disease resistance protein (TIR-NBS-LRR class)"/>
    <property type="match status" value="1"/>
</dbReference>
<dbReference type="Pfam" id="PF23286">
    <property type="entry name" value="LRR_13"/>
    <property type="match status" value="1"/>
</dbReference>
<keyword evidence="7" id="KW-1185">Reference proteome</keyword>
<reference evidence="6 7" key="1">
    <citation type="submission" date="2019-09" db="EMBL/GenBank/DDBJ databases">
        <authorList>
            <person name="Ou C."/>
        </authorList>
    </citation>
    <scope>NUCLEOTIDE SEQUENCE [LARGE SCALE GENOMIC DNA]</scope>
    <source>
        <strain evidence="6">S2</strain>
        <tissue evidence="6">Leaf</tissue>
    </source>
</reference>
<dbReference type="InterPro" id="IPR058546">
    <property type="entry name" value="RPS4B/Roq1-like_LRR"/>
</dbReference>
<dbReference type="PANTHER" id="PTHR11017:SF570">
    <property type="entry name" value="DISEASE RESISTANCE PROTEIN (TIR-NBS CLASS)-RELATED"/>
    <property type="match status" value="1"/>
</dbReference>
<dbReference type="Gene3D" id="1.10.8.430">
    <property type="entry name" value="Helical domain of apoptotic protease-activating factors"/>
    <property type="match status" value="1"/>
</dbReference>
<dbReference type="SUPFAM" id="SSF52058">
    <property type="entry name" value="L domain-like"/>
    <property type="match status" value="1"/>
</dbReference>
<reference evidence="6 7" key="3">
    <citation type="submission" date="2019-11" db="EMBL/GenBank/DDBJ databases">
        <title>A de novo genome assembly of a pear dwarfing rootstock.</title>
        <authorList>
            <person name="Wang F."/>
            <person name="Wang J."/>
            <person name="Li S."/>
            <person name="Zhang Y."/>
            <person name="Fang M."/>
            <person name="Ma L."/>
            <person name="Zhao Y."/>
            <person name="Jiang S."/>
        </authorList>
    </citation>
    <scope>NUCLEOTIDE SEQUENCE [LARGE SCALE GENOMIC DNA]</scope>
    <source>
        <strain evidence="6">S2</strain>
        <tissue evidence="6">Leaf</tissue>
    </source>
</reference>
<dbReference type="InterPro" id="IPR044974">
    <property type="entry name" value="Disease_R_plants"/>
</dbReference>
<gene>
    <name evidence="6" type="ORF">D8674_020766</name>
</gene>
<dbReference type="GO" id="GO:0006952">
    <property type="term" value="P:defense response"/>
    <property type="evidence" value="ECO:0007669"/>
    <property type="project" value="InterPro"/>
</dbReference>
<dbReference type="GO" id="GO:0043531">
    <property type="term" value="F:ADP binding"/>
    <property type="evidence" value="ECO:0007669"/>
    <property type="project" value="InterPro"/>
</dbReference>
<dbReference type="EMBL" id="SMOL01000157">
    <property type="protein sequence ID" value="KAB2627148.1"/>
    <property type="molecule type" value="Genomic_DNA"/>
</dbReference>
<dbReference type="OrthoDB" id="1172387at2759"/>
<proteinExistence type="predicted"/>
<evidence type="ECO:0000313" key="7">
    <source>
        <dbReference type="Proteomes" id="UP000327157"/>
    </source>
</evidence>
<reference evidence="7" key="2">
    <citation type="submission" date="2019-10" db="EMBL/GenBank/DDBJ databases">
        <title>A de novo genome assembly of a pear dwarfing rootstock.</title>
        <authorList>
            <person name="Wang F."/>
            <person name="Wang J."/>
            <person name="Li S."/>
            <person name="Zhang Y."/>
            <person name="Fang M."/>
            <person name="Ma L."/>
            <person name="Zhao Y."/>
            <person name="Jiang S."/>
        </authorList>
    </citation>
    <scope>NUCLEOTIDE SEQUENCE [LARGE SCALE GENOMIC DNA]</scope>
</reference>
<keyword evidence="3" id="KW-0611">Plant defense</keyword>
<dbReference type="InterPro" id="IPR000157">
    <property type="entry name" value="TIR_dom"/>
</dbReference>
<evidence type="ECO:0000313" key="6">
    <source>
        <dbReference type="EMBL" id="KAB2627148.1"/>
    </source>
</evidence>
<name>A0A5N5HHM8_9ROSA</name>
<dbReference type="SUPFAM" id="SSF52540">
    <property type="entry name" value="P-loop containing nucleoside triphosphate hydrolases"/>
    <property type="match status" value="1"/>
</dbReference>
<organism evidence="6 7">
    <name type="scientific">Pyrus ussuriensis x Pyrus communis</name>
    <dbReference type="NCBI Taxonomy" id="2448454"/>
    <lineage>
        <taxon>Eukaryota</taxon>
        <taxon>Viridiplantae</taxon>
        <taxon>Streptophyta</taxon>
        <taxon>Embryophyta</taxon>
        <taxon>Tracheophyta</taxon>
        <taxon>Spermatophyta</taxon>
        <taxon>Magnoliopsida</taxon>
        <taxon>eudicotyledons</taxon>
        <taxon>Gunneridae</taxon>
        <taxon>Pentapetalae</taxon>
        <taxon>rosids</taxon>
        <taxon>fabids</taxon>
        <taxon>Rosales</taxon>
        <taxon>Rosaceae</taxon>
        <taxon>Amygdaloideae</taxon>
        <taxon>Maleae</taxon>
        <taxon>Pyrus</taxon>
    </lineage>
</organism>
<dbReference type="Proteomes" id="UP000327157">
    <property type="component" value="Chromosome 2"/>
</dbReference>
<evidence type="ECO:0000259" key="5">
    <source>
        <dbReference type="PROSITE" id="PS50104"/>
    </source>
</evidence>
<dbReference type="PROSITE" id="PS50104">
    <property type="entry name" value="TIR"/>
    <property type="match status" value="1"/>
</dbReference>
<feature type="domain" description="TIR" evidence="5">
    <location>
        <begin position="15"/>
        <end position="180"/>
    </location>
</feature>
<dbReference type="Gene3D" id="3.40.50.10140">
    <property type="entry name" value="Toll/interleukin-1 receptor homology (TIR) domain"/>
    <property type="match status" value="1"/>
</dbReference>
<dbReference type="Pfam" id="PF23282">
    <property type="entry name" value="WHD_ROQ1"/>
    <property type="match status" value="1"/>
</dbReference>
<sequence>MANQLVSTSVLPSSWRYDVFLSFRGEDTRFTFTDHLYQALVRNGINTFIDRHLVRGEEISPAFLKAIEDSRISVIVFSENYASSRWCLDELVHIRECRQSRQQIVWPVFYKVDPSHVRNQTSSFGDAFTGLECKYKDEEKILLWRSALNEVANLSGHTVKEGEYEATFINKIVKEILVEVLQRTYLNVAKYPVGIQSCVEEVEEILDVGENGRCVVGIWGTSGIGKTTIAKAVYNAIAHKFEGSCFLADVRETSTSHEGVIKLQSTLLSKVLRGTELKIDDVHHGISLIEKLLRRKKILLILDDVDELGQLNNLVEVDWFGEGSRVIITTKDRGLLESYGVKLIYKVQKLEYDKALELLSLNAFTRKEPSHDYLSLARRAIAYAQGLPLALNLIGSYLRNKNIDRWQAILDSYDSYEGEPYRGIQRTLRKSYDAWDYVVQQVFLDIACFFKGEDKDYVLQVLRNSKLNVPEDCIEVLVENAIITIEDNRILMHDLLEKMGKRIVREESPNEPGKRSRLWFHEDVYNVLIENQGTWKIKGIVVKLPEPDVIPLNPKSFMGMVNLEIFINRNARFSGRVDYLPNDLRWIELDGPMFQYLGSNILQKHTVTFNLPSNYHPRNLVTFDMPYSGIKQLKGFKNLAKLTSMNLSGCEFLKKIPDLSGSPNLRDLNLSNCKSLVEVDDSIGFLDKLEDLSLRGCSKLMKFATRLGLRSLQVLSLCECTRLETFPEIEEGKMESLWYLDIEKSGIRKLPSSFAYLTGLGTLKGNGCENLANTSLRHYINVDFLECSKLVTESQLLSTDSDDNCITLAFPKLHYLGFRGCNLSESDFLVPFNCWSTLAELDLSRNNFVSLPDCISKFVNLETLSLSGCKRFREIPQVLPPKLVELYLDDCTSLEKIPPLPPMLRILDLCNCFGLSGDEVQKLENNLLNSNQERLWWSNLQVFYQGNEVPKWFGYTSNHPTPIRIEQFMVHEWHMNHPTRITIEQLPVYEWKEEFVGGSEFCFEIPLNLQVGETLFRLALSFVFEPPTYHPHYTCILINGVQQCRPKLWDHNDLNDVNDINDIEATHVWLALVDLKEKQQQGANCQVIFYFPKGARIKSCGLHFLLRNQDKHLRLSLGPTSSLGKRPRPHGLSDIVDDAYDWKQQWFSLSSTPMDDHSRHRQIDLNVPIDIEEQQEHLVTPKSLFTSILFMYRHRRFSVVIKEFSYEKLTCSACVKKLTCLNLVDDEFDTKLSCSLCGSLRSLNHDEVKVSVGNGRRVEVKALGTVRLKLDRFCAPSKAIENTPFELWIGKRPSLNHLHVWGCKAEAKIYNPSISSINATKWIEAMESSLECSQEGIKKTHIPFIERLHSEKGAAEDS</sequence>
<keyword evidence="4" id="KW-0520">NAD</keyword>